<dbReference type="InterPro" id="IPR000782">
    <property type="entry name" value="FAS1_domain"/>
</dbReference>
<dbReference type="GO" id="GO:0005615">
    <property type="term" value="C:extracellular space"/>
    <property type="evidence" value="ECO:0007669"/>
    <property type="project" value="TreeGrafter"/>
</dbReference>
<reference evidence="2" key="1">
    <citation type="submission" date="2023-10" db="EMBL/GenBank/DDBJ databases">
        <title>Genome assemblies of two species of porcelain crab, Petrolisthes cinctipes and Petrolisthes manimaculis (Anomura: Porcellanidae).</title>
        <authorList>
            <person name="Angst P."/>
        </authorList>
    </citation>
    <scope>NUCLEOTIDE SEQUENCE</scope>
    <source>
        <strain evidence="2">PB745_01</strain>
        <tissue evidence="2">Gill</tissue>
    </source>
</reference>
<dbReference type="PROSITE" id="PS50213">
    <property type="entry name" value="FAS1"/>
    <property type="match status" value="4"/>
</dbReference>
<dbReference type="GO" id="GO:0031012">
    <property type="term" value="C:extracellular matrix"/>
    <property type="evidence" value="ECO:0007669"/>
    <property type="project" value="TreeGrafter"/>
</dbReference>
<dbReference type="Pfam" id="PF02469">
    <property type="entry name" value="Fasciclin"/>
    <property type="match status" value="4"/>
</dbReference>
<dbReference type="PANTHER" id="PTHR10900:SF77">
    <property type="entry name" value="FI19380P1"/>
    <property type="match status" value="1"/>
</dbReference>
<keyword evidence="3" id="KW-1185">Reference proteome</keyword>
<dbReference type="GO" id="GO:0030198">
    <property type="term" value="P:extracellular matrix organization"/>
    <property type="evidence" value="ECO:0007669"/>
    <property type="project" value="TreeGrafter"/>
</dbReference>
<dbReference type="SUPFAM" id="SSF82153">
    <property type="entry name" value="FAS1 domain"/>
    <property type="match status" value="4"/>
</dbReference>
<feature type="domain" description="FAS1" evidence="1">
    <location>
        <begin position="529"/>
        <end position="665"/>
    </location>
</feature>
<dbReference type="GO" id="GO:0050839">
    <property type="term" value="F:cell adhesion molecule binding"/>
    <property type="evidence" value="ECO:0007669"/>
    <property type="project" value="TreeGrafter"/>
</dbReference>
<evidence type="ECO:0000313" key="3">
    <source>
        <dbReference type="Proteomes" id="UP001286313"/>
    </source>
</evidence>
<name>A0AAE1BLV2_PETCI</name>
<dbReference type="Gene3D" id="2.30.180.10">
    <property type="entry name" value="FAS1 domain"/>
    <property type="match status" value="4"/>
</dbReference>
<dbReference type="PANTHER" id="PTHR10900">
    <property type="entry name" value="PERIOSTIN-RELATED"/>
    <property type="match status" value="1"/>
</dbReference>
<dbReference type="Proteomes" id="UP001286313">
    <property type="component" value="Unassembled WGS sequence"/>
</dbReference>
<accession>A0AAE1BLV2</accession>
<dbReference type="AlphaFoldDB" id="A0AAE1BLV2"/>
<feature type="domain" description="FAS1" evidence="1">
    <location>
        <begin position="90"/>
        <end position="240"/>
    </location>
</feature>
<dbReference type="SMART" id="SM00554">
    <property type="entry name" value="FAS1"/>
    <property type="match status" value="4"/>
</dbReference>
<protein>
    <recommendedName>
        <fullName evidence="1">FAS1 domain-containing protein</fullName>
    </recommendedName>
</protein>
<evidence type="ECO:0000259" key="1">
    <source>
        <dbReference type="PROSITE" id="PS50213"/>
    </source>
</evidence>
<gene>
    <name evidence="2" type="ORF">Pcinc_041537</name>
</gene>
<dbReference type="InterPro" id="IPR036378">
    <property type="entry name" value="FAS1_dom_sf"/>
</dbReference>
<dbReference type="InterPro" id="IPR050904">
    <property type="entry name" value="Adhesion/Biosynth-related"/>
</dbReference>
<dbReference type="GO" id="GO:0007155">
    <property type="term" value="P:cell adhesion"/>
    <property type="evidence" value="ECO:0007669"/>
    <property type="project" value="TreeGrafter"/>
</dbReference>
<dbReference type="FunFam" id="2.30.180.10:FF:000032">
    <property type="entry name" value="Fasciclin domain-containing protein, putative"/>
    <property type="match status" value="1"/>
</dbReference>
<dbReference type="EMBL" id="JAWQEG010007700">
    <property type="protein sequence ID" value="KAK3851844.1"/>
    <property type="molecule type" value="Genomic_DNA"/>
</dbReference>
<feature type="domain" description="FAS1" evidence="1">
    <location>
        <begin position="244"/>
        <end position="378"/>
    </location>
</feature>
<evidence type="ECO:0000313" key="2">
    <source>
        <dbReference type="EMBL" id="KAK3851844.1"/>
    </source>
</evidence>
<feature type="domain" description="FAS1" evidence="1">
    <location>
        <begin position="382"/>
        <end position="525"/>
    </location>
</feature>
<sequence length="693" mass="76408">MTPNVCVDREEIDEGKEAKDMDKDTEGVAMTGNTFLFTFGNMEMTSCSETRDKYTCISRNSRRGLHKTVIVTHRCCHGYTREASGCTRVEMRSMADTLQEIGATDFLTLAKATGLVDRLDRNLTIFVPTNEALQDFNAALDIENELDVDMDRGLNEVFYEHRRRREASKQDMVMAHMAPGIHYASDLKDEQVLKSVMEDSTLRINTYATSPPTATVNCARLAQVDQHTTHGVVHTISTVLHPVTSSLAQLITADPQFSILAKLMEQANLIGQLGDDGQLTLFAPTDAAFNSLPASTLEALLENNACLDAVMKNHLLPNVICSAAVQGKARTVNLLDSYLLLERTEDDELLVGGEEGTKVLARDIVATNGVMHVIDSPILPLEAQPVLEVLQSRNLTQFLSLLETAGMLDELAGLTDVTVFAPSNKAIDDLPEDVKERLLTDPVKLRDILNYHVAAPSLQASDIENNHIAKTRTEHPLRINLYSRSPLLAGLGGGRGVRVTAGCSRVSVLDQRACGAVVHIVERLLALPKESVMNHIQDNDRFSIFTKMLKDTGMDETLRGEGPFTVLAPSDHVFRTLPEAELNHVLENVELQRDLVQQHVLQEHVCCAGINPNTWLFMDYKRPLSGSTLHLRRSSFGHIMAGRARITHCSAPSHNGLVHTVNQLLVDVHPNARSQDQQGIFSPNFSAAHFLNG</sequence>
<comment type="caution">
    <text evidence="2">The sequence shown here is derived from an EMBL/GenBank/DDBJ whole genome shotgun (WGS) entry which is preliminary data.</text>
</comment>
<organism evidence="2 3">
    <name type="scientific">Petrolisthes cinctipes</name>
    <name type="common">Flat porcelain crab</name>
    <dbReference type="NCBI Taxonomy" id="88211"/>
    <lineage>
        <taxon>Eukaryota</taxon>
        <taxon>Metazoa</taxon>
        <taxon>Ecdysozoa</taxon>
        <taxon>Arthropoda</taxon>
        <taxon>Crustacea</taxon>
        <taxon>Multicrustacea</taxon>
        <taxon>Malacostraca</taxon>
        <taxon>Eumalacostraca</taxon>
        <taxon>Eucarida</taxon>
        <taxon>Decapoda</taxon>
        <taxon>Pleocyemata</taxon>
        <taxon>Anomura</taxon>
        <taxon>Galatheoidea</taxon>
        <taxon>Porcellanidae</taxon>
        <taxon>Petrolisthes</taxon>
    </lineage>
</organism>
<proteinExistence type="predicted"/>